<dbReference type="Gene3D" id="1.10.10.10">
    <property type="entry name" value="Winged helix-like DNA-binding domain superfamily/Winged helix DNA-binding domain"/>
    <property type="match status" value="1"/>
</dbReference>
<dbReference type="InterPro" id="IPR014001">
    <property type="entry name" value="Helicase_ATP-bd"/>
</dbReference>
<feature type="domain" description="Helicase C-terminal" evidence="15">
    <location>
        <begin position="456"/>
        <end position="604"/>
    </location>
</feature>
<evidence type="ECO:0000313" key="16">
    <source>
        <dbReference type="EMBL" id="TKR67350.1"/>
    </source>
</evidence>
<evidence type="ECO:0000256" key="12">
    <source>
        <dbReference type="RuleBase" id="RU364117"/>
    </source>
</evidence>
<keyword evidence="17" id="KW-1185">Reference proteome</keyword>
<dbReference type="PANTHER" id="PTHR13710:SF153">
    <property type="entry name" value="RECQ-LIKE DNA HELICASE BLM"/>
    <property type="match status" value="1"/>
</dbReference>
<reference evidence="16 17" key="2">
    <citation type="journal article" date="2019" name="G3 (Bethesda)">
        <title>Hybrid Assembly of the Genome of the Entomopathogenic Nematode Steinernema carpocapsae Identifies the X-Chromosome.</title>
        <authorList>
            <person name="Serra L."/>
            <person name="Macchietto M."/>
            <person name="Macias-Munoz A."/>
            <person name="McGill C.J."/>
            <person name="Rodriguez I.M."/>
            <person name="Rodriguez B."/>
            <person name="Murad R."/>
            <person name="Mortazavi A."/>
        </authorList>
    </citation>
    <scope>NUCLEOTIDE SEQUENCE [LARGE SCALE GENOMIC DNA]</scope>
    <source>
        <strain evidence="16 17">ALL</strain>
    </source>
</reference>
<keyword evidence="9 12" id="KW-0539">Nucleus</keyword>
<comment type="subcellular location">
    <subcellularLocation>
        <location evidence="1 12">Nucleus</location>
    </subcellularLocation>
</comment>
<protein>
    <recommendedName>
        <fullName evidence="12">ATP-dependent DNA helicase</fullName>
        <ecNumber evidence="12">5.6.2.4</ecNumber>
    </recommendedName>
</protein>
<dbReference type="PROSITE" id="PS51192">
    <property type="entry name" value="HELICASE_ATP_BIND_1"/>
    <property type="match status" value="1"/>
</dbReference>
<dbReference type="GO" id="GO:0003677">
    <property type="term" value="F:DNA binding"/>
    <property type="evidence" value="ECO:0007669"/>
    <property type="project" value="UniProtKB-KW"/>
</dbReference>
<name>A0A4U5MDV8_STECR</name>
<dbReference type="NCBIfam" id="TIGR00614">
    <property type="entry name" value="recQ_fam"/>
    <property type="match status" value="1"/>
</dbReference>
<reference evidence="16 17" key="1">
    <citation type="journal article" date="2015" name="Genome Biol.">
        <title>Comparative genomics of Steinernema reveals deeply conserved gene regulatory networks.</title>
        <authorList>
            <person name="Dillman A.R."/>
            <person name="Macchietto M."/>
            <person name="Porter C.F."/>
            <person name="Rogers A."/>
            <person name="Williams B."/>
            <person name="Antoshechkin I."/>
            <person name="Lee M.M."/>
            <person name="Goodwin Z."/>
            <person name="Lu X."/>
            <person name="Lewis E.E."/>
            <person name="Goodrich-Blair H."/>
            <person name="Stock S.P."/>
            <person name="Adams B.J."/>
            <person name="Sternberg P.W."/>
            <person name="Mortazavi A."/>
        </authorList>
    </citation>
    <scope>NUCLEOTIDE SEQUENCE [LARGE SCALE GENOMIC DNA]</scope>
    <source>
        <strain evidence="16 17">ALL</strain>
    </source>
</reference>
<evidence type="ECO:0000256" key="10">
    <source>
        <dbReference type="ARBA" id="ARBA00034617"/>
    </source>
</evidence>
<feature type="compositionally biased region" description="Basic residues" evidence="13">
    <location>
        <begin position="939"/>
        <end position="956"/>
    </location>
</feature>
<evidence type="ECO:0000313" key="17">
    <source>
        <dbReference type="Proteomes" id="UP000298663"/>
    </source>
</evidence>
<dbReference type="InterPro" id="IPR018982">
    <property type="entry name" value="RQC_domain"/>
</dbReference>
<dbReference type="InterPro" id="IPR032284">
    <property type="entry name" value="RecQ_Zn-bd"/>
</dbReference>
<dbReference type="Gene3D" id="1.10.150.80">
    <property type="entry name" value="HRDC domain"/>
    <property type="match status" value="1"/>
</dbReference>
<evidence type="ECO:0000256" key="2">
    <source>
        <dbReference type="ARBA" id="ARBA00005446"/>
    </source>
</evidence>
<dbReference type="GO" id="GO:0007131">
    <property type="term" value="P:reciprocal meiotic recombination"/>
    <property type="evidence" value="ECO:0007669"/>
    <property type="project" value="UniProtKB-ARBA"/>
</dbReference>
<dbReference type="SMART" id="SM00490">
    <property type="entry name" value="HELICc"/>
    <property type="match status" value="1"/>
</dbReference>
<dbReference type="Pfam" id="PF16124">
    <property type="entry name" value="RecQ_Zn_bind"/>
    <property type="match status" value="1"/>
</dbReference>
<dbReference type="SUPFAM" id="SSF52540">
    <property type="entry name" value="P-loop containing nucleoside triphosphate hydrolases"/>
    <property type="match status" value="1"/>
</dbReference>
<sequence length="988" mass="110481">MAPEAIDQAAENLEALAVILPRPRARLIWEGHQFVDISSLSLNLPNLECCEKKHKRWATVGEGDFERDRSKPAYDEEATAEAIFATHLAAADVVEDANVEFVQEIVPPVGYVQPQLVNVDRATVDLRPAYVEEPPVQEANPNFYEAPEGAAESVNDEYSFQALQEAYGYDPAFDDSFLYDDGVGEDFVEVLEEEDDGQAIDLHGMHGQFKSFLKDDSEQFANAEEFLDQERYKSMYDVLRNTFGFEDFRHRQKATVVAALLDFDCFVLMPTGAGKSLCYQLPAIMSKGLTVVVSPLRSLIEDQKYKMKQLRVPCEALTSDLSQSDVDIIFSQLTMKDVPLKLLYVTPEKIVASEKLRSMFRCLHRRGQLARFVIDEAHCVSQWGHDFRPDYVSASASLRREYSDPPVPIMALTATATPKIVADTKDHLNIRSSKLFISSFVRDNLKYHLVPKSPKCFATVMEKMKSEYPRQSGIVYCLSRKECETVQGSLAKQGIPAAVYHAGLSDKQRSEVQMKWINDKVQVICATIAFGMGIDKPNVRFVIHYSLPKSIEGYYQETGRAGRDGKNGTCILLYSYQDSIRLRRMIEGENSTAGARNMHLKSIFEVVAYCENVYTCRRKILVEHFGEVYDSENCLRSSTTCTVCEAWRGYKMTGREPPYILVDVSDEGIRLLKAVNSMTKVTLKYIAGIYRGSPNDKKIRDQAASLGHNELEIYRRGEALTEEESLRFVRKLVLLGFLEEKLFNGAYDQVLAYANVTMMGRAATCGRVPFKLLLPIGATRPNVIVSASGVDFRLLPRVNEVDTIKQSVGEKHPDVNRRCKEELTKLFADFVSAGTLLANAVPAATIEKIASLMPRTKSEMLELPGITKAIYHRIGEGVFGVLRRFWNELDKREEAEIQRDLSKLKTGELVMGGFSSIPSSSADQLSFGTRAASQGSSRGRGRFRGGRGKSIRKTTQRKAIEGGASKGRSTRGRRGGGPAGLNPNMFPS</sequence>
<comment type="catalytic activity">
    <reaction evidence="11 12">
        <text>ATP + H2O = ADP + phosphate + H(+)</text>
        <dbReference type="Rhea" id="RHEA:13065"/>
        <dbReference type="ChEBI" id="CHEBI:15377"/>
        <dbReference type="ChEBI" id="CHEBI:15378"/>
        <dbReference type="ChEBI" id="CHEBI:30616"/>
        <dbReference type="ChEBI" id="CHEBI:43474"/>
        <dbReference type="ChEBI" id="CHEBI:456216"/>
    </reaction>
</comment>
<evidence type="ECO:0000256" key="11">
    <source>
        <dbReference type="ARBA" id="ARBA00049360"/>
    </source>
</evidence>
<evidence type="ECO:0000256" key="8">
    <source>
        <dbReference type="ARBA" id="ARBA00023235"/>
    </source>
</evidence>
<feature type="compositionally biased region" description="Low complexity" evidence="13">
    <location>
        <begin position="928"/>
        <end position="937"/>
    </location>
</feature>
<evidence type="ECO:0000256" key="5">
    <source>
        <dbReference type="ARBA" id="ARBA00022806"/>
    </source>
</evidence>
<dbReference type="FunFam" id="3.40.50.300:FF:000340">
    <property type="entry name" value="Bloom syndrome, RecQ helicase"/>
    <property type="match status" value="1"/>
</dbReference>
<dbReference type="InterPro" id="IPR010997">
    <property type="entry name" value="HRDC-like_sf"/>
</dbReference>
<dbReference type="InterPro" id="IPR036388">
    <property type="entry name" value="WH-like_DNA-bd_sf"/>
</dbReference>
<dbReference type="SUPFAM" id="SSF46785">
    <property type="entry name" value="Winged helix' DNA-binding domain"/>
    <property type="match status" value="1"/>
</dbReference>
<dbReference type="Pfam" id="PF00270">
    <property type="entry name" value="DEAD"/>
    <property type="match status" value="1"/>
</dbReference>
<proteinExistence type="inferred from homology"/>
<keyword evidence="6 12" id="KW-0067">ATP-binding</keyword>
<dbReference type="GO" id="GO:0016887">
    <property type="term" value="F:ATP hydrolysis activity"/>
    <property type="evidence" value="ECO:0007669"/>
    <property type="project" value="RHEA"/>
</dbReference>
<evidence type="ECO:0000256" key="1">
    <source>
        <dbReference type="ARBA" id="ARBA00004123"/>
    </source>
</evidence>
<feature type="domain" description="Helicase ATP-binding" evidence="14">
    <location>
        <begin position="256"/>
        <end position="434"/>
    </location>
</feature>
<evidence type="ECO:0000259" key="14">
    <source>
        <dbReference type="PROSITE" id="PS51192"/>
    </source>
</evidence>
<dbReference type="GO" id="GO:0043138">
    <property type="term" value="F:3'-5' DNA helicase activity"/>
    <property type="evidence" value="ECO:0007669"/>
    <property type="project" value="UniProtKB-EC"/>
</dbReference>
<keyword evidence="3 12" id="KW-0547">Nucleotide-binding</keyword>
<keyword evidence="7" id="KW-0238">DNA-binding</keyword>
<keyword evidence="8" id="KW-0413">Isomerase</keyword>
<dbReference type="Pfam" id="PF00271">
    <property type="entry name" value="Helicase_C"/>
    <property type="match status" value="1"/>
</dbReference>
<dbReference type="InterPro" id="IPR002464">
    <property type="entry name" value="DNA/RNA_helicase_DEAH_CS"/>
</dbReference>
<keyword evidence="4 12" id="KW-0378">Hydrolase</keyword>
<dbReference type="Pfam" id="PF09382">
    <property type="entry name" value="RQC"/>
    <property type="match status" value="1"/>
</dbReference>
<evidence type="ECO:0000256" key="9">
    <source>
        <dbReference type="ARBA" id="ARBA00023242"/>
    </source>
</evidence>
<dbReference type="InterPro" id="IPR011545">
    <property type="entry name" value="DEAD/DEAH_box_helicase_dom"/>
</dbReference>
<dbReference type="PANTHER" id="PTHR13710">
    <property type="entry name" value="DNA HELICASE RECQ FAMILY MEMBER"/>
    <property type="match status" value="1"/>
</dbReference>
<dbReference type="OrthoDB" id="10261556at2759"/>
<dbReference type="PROSITE" id="PS00690">
    <property type="entry name" value="DEAH_ATP_HELICASE"/>
    <property type="match status" value="1"/>
</dbReference>
<dbReference type="GO" id="GO:0006260">
    <property type="term" value="P:DNA replication"/>
    <property type="evidence" value="ECO:0007669"/>
    <property type="project" value="InterPro"/>
</dbReference>
<evidence type="ECO:0000256" key="4">
    <source>
        <dbReference type="ARBA" id="ARBA00022801"/>
    </source>
</evidence>
<comment type="similarity">
    <text evidence="2 12">Belongs to the helicase family. RecQ subfamily.</text>
</comment>
<dbReference type="InterPro" id="IPR027417">
    <property type="entry name" value="P-loop_NTPase"/>
</dbReference>
<dbReference type="InterPro" id="IPR004589">
    <property type="entry name" value="DNA_helicase_ATP-dep_RecQ"/>
</dbReference>
<dbReference type="InterPro" id="IPR036390">
    <property type="entry name" value="WH_DNA-bd_sf"/>
</dbReference>
<dbReference type="Proteomes" id="UP000298663">
    <property type="component" value="Unassembled WGS sequence"/>
</dbReference>
<dbReference type="PROSITE" id="PS51194">
    <property type="entry name" value="HELICASE_CTER"/>
    <property type="match status" value="1"/>
</dbReference>
<dbReference type="FunFam" id="3.40.50.300:FF:001389">
    <property type="entry name" value="ATP-dependent DNA helicase RecQ"/>
    <property type="match status" value="1"/>
</dbReference>
<comment type="catalytic activity">
    <reaction evidence="10 12">
        <text>Couples ATP hydrolysis with the unwinding of duplex DNA by translocating in the 3'-5' direction.</text>
        <dbReference type="EC" id="5.6.2.4"/>
    </reaction>
</comment>
<dbReference type="AlphaFoldDB" id="A0A4U5MDV8"/>
<accession>A0A4U5MDV8</accession>
<dbReference type="Gene3D" id="3.40.50.300">
    <property type="entry name" value="P-loop containing nucleotide triphosphate hydrolases"/>
    <property type="match status" value="2"/>
</dbReference>
<dbReference type="GO" id="GO:0005737">
    <property type="term" value="C:cytoplasm"/>
    <property type="evidence" value="ECO:0007669"/>
    <property type="project" value="TreeGrafter"/>
</dbReference>
<dbReference type="EMBL" id="AZBU02000008">
    <property type="protein sequence ID" value="TKR67350.1"/>
    <property type="molecule type" value="Genomic_DNA"/>
</dbReference>
<dbReference type="GO" id="GO:0005634">
    <property type="term" value="C:nucleus"/>
    <property type="evidence" value="ECO:0007669"/>
    <property type="project" value="UniProtKB-SubCell"/>
</dbReference>
<keyword evidence="5 12" id="KW-0347">Helicase</keyword>
<evidence type="ECO:0000256" key="3">
    <source>
        <dbReference type="ARBA" id="ARBA00022741"/>
    </source>
</evidence>
<dbReference type="SUPFAM" id="SSF47819">
    <property type="entry name" value="HRDC-like"/>
    <property type="match status" value="1"/>
</dbReference>
<dbReference type="EC" id="5.6.2.4" evidence="12"/>
<dbReference type="InterPro" id="IPR044876">
    <property type="entry name" value="HRDC_dom_sf"/>
</dbReference>
<evidence type="ECO:0000259" key="15">
    <source>
        <dbReference type="PROSITE" id="PS51194"/>
    </source>
</evidence>
<evidence type="ECO:0000256" key="7">
    <source>
        <dbReference type="ARBA" id="ARBA00023125"/>
    </source>
</evidence>
<comment type="caution">
    <text evidence="16">The sequence shown here is derived from an EMBL/GenBank/DDBJ whole genome shotgun (WGS) entry which is preliminary data.</text>
</comment>
<dbReference type="SMART" id="SM00956">
    <property type="entry name" value="RQC"/>
    <property type="match status" value="1"/>
</dbReference>
<feature type="region of interest" description="Disordered" evidence="13">
    <location>
        <begin position="920"/>
        <end position="988"/>
    </location>
</feature>
<dbReference type="SMART" id="SM00487">
    <property type="entry name" value="DEXDc"/>
    <property type="match status" value="1"/>
</dbReference>
<dbReference type="InterPro" id="IPR001650">
    <property type="entry name" value="Helicase_C-like"/>
</dbReference>
<dbReference type="GO" id="GO:0005694">
    <property type="term" value="C:chromosome"/>
    <property type="evidence" value="ECO:0007669"/>
    <property type="project" value="TreeGrafter"/>
</dbReference>
<dbReference type="CDD" id="cd18794">
    <property type="entry name" value="SF2_C_RecQ"/>
    <property type="match status" value="1"/>
</dbReference>
<dbReference type="GO" id="GO:0005524">
    <property type="term" value="F:ATP binding"/>
    <property type="evidence" value="ECO:0007669"/>
    <property type="project" value="UniProtKB-KW"/>
</dbReference>
<evidence type="ECO:0000256" key="13">
    <source>
        <dbReference type="SAM" id="MobiDB-lite"/>
    </source>
</evidence>
<dbReference type="STRING" id="34508.A0A4U5MDV8"/>
<organism evidence="16 17">
    <name type="scientific">Steinernema carpocapsae</name>
    <name type="common">Entomopathogenic nematode</name>
    <dbReference type="NCBI Taxonomy" id="34508"/>
    <lineage>
        <taxon>Eukaryota</taxon>
        <taxon>Metazoa</taxon>
        <taxon>Ecdysozoa</taxon>
        <taxon>Nematoda</taxon>
        <taxon>Chromadorea</taxon>
        <taxon>Rhabditida</taxon>
        <taxon>Tylenchina</taxon>
        <taxon>Panagrolaimomorpha</taxon>
        <taxon>Strongyloidoidea</taxon>
        <taxon>Steinernematidae</taxon>
        <taxon>Steinernema</taxon>
    </lineage>
</organism>
<dbReference type="GO" id="GO:0000724">
    <property type="term" value="P:double-strand break repair via homologous recombination"/>
    <property type="evidence" value="ECO:0007669"/>
    <property type="project" value="TreeGrafter"/>
</dbReference>
<dbReference type="GO" id="GO:0009378">
    <property type="term" value="F:four-way junction helicase activity"/>
    <property type="evidence" value="ECO:0007669"/>
    <property type="project" value="TreeGrafter"/>
</dbReference>
<evidence type="ECO:0000256" key="6">
    <source>
        <dbReference type="ARBA" id="ARBA00022840"/>
    </source>
</evidence>
<gene>
    <name evidence="16" type="ORF">L596_023516</name>
</gene>